<dbReference type="InterPro" id="IPR011659">
    <property type="entry name" value="WD40"/>
</dbReference>
<organism evidence="5 6">
    <name type="scientific">Caulobacter segnis</name>
    <dbReference type="NCBI Taxonomy" id="88688"/>
    <lineage>
        <taxon>Bacteria</taxon>
        <taxon>Pseudomonadati</taxon>
        <taxon>Pseudomonadota</taxon>
        <taxon>Alphaproteobacteria</taxon>
        <taxon>Caulobacterales</taxon>
        <taxon>Caulobacteraceae</taxon>
        <taxon>Caulobacter</taxon>
    </lineage>
</organism>
<evidence type="ECO:0000256" key="1">
    <source>
        <dbReference type="ARBA" id="ARBA00022801"/>
    </source>
</evidence>
<dbReference type="PANTHER" id="PTHR42776">
    <property type="entry name" value="SERINE PEPTIDASE S9 FAMILY MEMBER"/>
    <property type="match status" value="1"/>
</dbReference>
<feature type="chain" id="PRO_5045975296" evidence="3">
    <location>
        <begin position="26"/>
        <end position="655"/>
    </location>
</feature>
<dbReference type="PANTHER" id="PTHR42776:SF27">
    <property type="entry name" value="DIPEPTIDYL PEPTIDASE FAMILY MEMBER 6"/>
    <property type="match status" value="1"/>
</dbReference>
<dbReference type="Proteomes" id="UP001057520">
    <property type="component" value="Chromosome"/>
</dbReference>
<keyword evidence="6" id="KW-1185">Reference proteome</keyword>
<evidence type="ECO:0000256" key="2">
    <source>
        <dbReference type="ARBA" id="ARBA00022825"/>
    </source>
</evidence>
<dbReference type="InterPro" id="IPR011042">
    <property type="entry name" value="6-blade_b-propeller_TolB-like"/>
</dbReference>
<sequence>MAGGLRFALAVAAMALLGGLPAAVAATTPIVAKDIMGLTDVSDPQLSPDGKRVAYVVTPTLSTQRPSRSAIWIAPVDRSAPPHRLISGAQLESSPRWSPDGRDVAFLSNQADPSAGKMAAKQVWIAPAGGGPARRLTASPTEVRNFSRSADGKAFAFVAGDPRTDQQKADAAEKRDQAIIDDKGELGRLWLLDADGGEPRRIAIEGRNIADARWSPDGKRLSARVADSTGLNDYFYHSDVVIIDAASGAARTVFREASGPGEWSPDGKRLAFTQLREQYIGLRAWIIDVDSDRRLRIGEDHHGYVNHLEWAADGRSLLAQSFENTRTKLVRIDAVNGQIKTLLAFDGRLTGFSAEGGRVAMAGDTPTRPDDVWLWTPGLAAAQPLTDLNPQVRQWTLGKVREVSWTSSKDGRKVYGTLVTPPGYVAGTPIKTVIQGHGGPEGFWWSGWLGSWHEWAQILATHGYAVLLPNPRGSDGQDIGFTRGPINDWGGGDFQDVLDGLDMLVAERVTDPARVGIGGWSYGGFLSAWAVTHSDRFRTAIVGAAPVDVSTMLLTTDTPDFVAGFFSRTPENLARMDASSPVRFVDRVKVPVLVLHGEQDRRVPVTLGLSFYRGLRLLGKEATMVSYPREPHWTYEPAHQTDIQERVLAWFDAHL</sequence>
<keyword evidence="2" id="KW-0645">Protease</keyword>
<dbReference type="Gene3D" id="3.40.50.1820">
    <property type="entry name" value="alpha/beta hydrolase"/>
    <property type="match status" value="1"/>
</dbReference>
<feature type="signal peptide" evidence="3">
    <location>
        <begin position="1"/>
        <end position="25"/>
    </location>
</feature>
<dbReference type="SUPFAM" id="SSF53474">
    <property type="entry name" value="alpha/beta-Hydrolases"/>
    <property type="match status" value="1"/>
</dbReference>
<dbReference type="EMBL" id="CP096040">
    <property type="protein sequence ID" value="USQ95340.1"/>
    <property type="molecule type" value="Genomic_DNA"/>
</dbReference>
<dbReference type="SUPFAM" id="SSF82171">
    <property type="entry name" value="DPP6 N-terminal domain-like"/>
    <property type="match status" value="1"/>
</dbReference>
<gene>
    <name evidence="5" type="ORF">MZV50_22760</name>
</gene>
<dbReference type="InterPro" id="IPR001375">
    <property type="entry name" value="Peptidase_S9_cat"/>
</dbReference>
<proteinExistence type="predicted"/>
<dbReference type="Gene3D" id="2.120.10.60">
    <property type="entry name" value="Tricorn protease N-terminal domain"/>
    <property type="match status" value="2"/>
</dbReference>
<evidence type="ECO:0000313" key="5">
    <source>
        <dbReference type="EMBL" id="USQ95340.1"/>
    </source>
</evidence>
<evidence type="ECO:0000259" key="4">
    <source>
        <dbReference type="Pfam" id="PF00326"/>
    </source>
</evidence>
<dbReference type="InterPro" id="IPR029058">
    <property type="entry name" value="AB_hydrolase_fold"/>
</dbReference>
<keyword evidence="3" id="KW-0732">Signal</keyword>
<protein>
    <submittedName>
        <fullName evidence="5">S9 family peptidase</fullName>
    </submittedName>
</protein>
<evidence type="ECO:0000256" key="3">
    <source>
        <dbReference type="SAM" id="SignalP"/>
    </source>
</evidence>
<feature type="domain" description="Peptidase S9 prolyl oligopeptidase catalytic" evidence="4">
    <location>
        <begin position="456"/>
        <end position="655"/>
    </location>
</feature>
<dbReference type="Gene3D" id="2.120.10.30">
    <property type="entry name" value="TolB, C-terminal domain"/>
    <property type="match status" value="1"/>
</dbReference>
<reference evidence="5 6" key="1">
    <citation type="submission" date="2022-04" db="EMBL/GenBank/DDBJ databases">
        <title>Genome sequence of soybean root-associated Caulobacter segnis RL271.</title>
        <authorList>
            <person name="Longley R."/>
            <person name="Bonito G."/>
            <person name="Trigodet F."/>
            <person name="Crosson S."/>
            <person name="Fiebig A."/>
        </authorList>
    </citation>
    <scope>NUCLEOTIDE SEQUENCE [LARGE SCALE GENOMIC DNA]</scope>
    <source>
        <strain evidence="5 6">RL271</strain>
    </source>
</reference>
<name>A0ABY4ZRP6_9CAUL</name>
<accession>A0ABY4ZRP6</accession>
<keyword evidence="2" id="KW-0720">Serine protease</keyword>
<keyword evidence="1" id="KW-0378">Hydrolase</keyword>
<dbReference type="Pfam" id="PF00326">
    <property type="entry name" value="Peptidase_S9"/>
    <property type="match status" value="1"/>
</dbReference>
<evidence type="ECO:0000313" key="6">
    <source>
        <dbReference type="Proteomes" id="UP001057520"/>
    </source>
</evidence>
<dbReference type="Pfam" id="PF07676">
    <property type="entry name" value="PD40"/>
    <property type="match status" value="2"/>
</dbReference>